<sequence>MATNSLPSAIGDYEDWPEYVRASAATPASEAAESPLASVLRPPARDADPRVTFGRERVLDGVRISPLTWQLGYGPPTAAHFLRPEKSRGPLPAVLLMHCHSGNKWLGAERLVDLGAEDSPEARALRSSMYEGQAIANLLAARGFAVLAHDTFAWGSRRFRLDPTPARTARHLHGWQARWQADGIEATEEMVYNAAAADHENTVAKVAGLLGTSFAGMVAHDDLAALDVLRGLPDVDPERIGTLGASGGGGRAMMLASLSGHVRAHLVCCMMATFDSLLPAYLDGHSWLMYTPGIWALSDWPLIPLHAPAPQAMHVQFAAHDRLFPLDGMREADALLQAHRSERLRYSSSWFDSDHAMTRAMQHEAADFLAASL</sequence>
<proteinExistence type="inferred from homology"/>
<gene>
    <name evidence="4" type="ORF">KCQ71_09575</name>
</gene>
<organism evidence="4 5">
    <name type="scientific">Occultella gossypii</name>
    <dbReference type="NCBI Taxonomy" id="2800820"/>
    <lineage>
        <taxon>Bacteria</taxon>
        <taxon>Bacillati</taxon>
        <taxon>Actinomycetota</taxon>
        <taxon>Actinomycetes</taxon>
        <taxon>Micrococcales</taxon>
        <taxon>Ruaniaceae</taxon>
        <taxon>Occultella</taxon>
    </lineage>
</organism>
<reference evidence="4 5" key="1">
    <citation type="submission" date="2021-04" db="EMBL/GenBank/DDBJ databases">
        <title>Ruania sp. nov., isolated from sandy soil of mangrove forest.</title>
        <authorList>
            <person name="Ge X."/>
            <person name="Huang R."/>
            <person name="Liu W."/>
        </authorList>
    </citation>
    <scope>NUCLEOTIDE SEQUENCE [LARGE SCALE GENOMIC DNA]</scope>
    <source>
        <strain evidence="4 5">N2-46</strain>
    </source>
</reference>
<evidence type="ECO:0000313" key="4">
    <source>
        <dbReference type="EMBL" id="MBZ2196401.1"/>
    </source>
</evidence>
<evidence type="ECO:0000259" key="3">
    <source>
        <dbReference type="Pfam" id="PF05448"/>
    </source>
</evidence>
<dbReference type="Pfam" id="PF05448">
    <property type="entry name" value="AXE1"/>
    <property type="match status" value="1"/>
</dbReference>
<evidence type="ECO:0000256" key="2">
    <source>
        <dbReference type="SAM" id="MobiDB-lite"/>
    </source>
</evidence>
<feature type="compositionally biased region" description="Low complexity" evidence="2">
    <location>
        <begin position="24"/>
        <end position="38"/>
    </location>
</feature>
<keyword evidence="5" id="KW-1185">Reference proteome</keyword>
<evidence type="ECO:0000256" key="1">
    <source>
        <dbReference type="ARBA" id="ARBA00008645"/>
    </source>
</evidence>
<dbReference type="RefSeq" id="WP_223405230.1">
    <property type="nucleotide sequence ID" value="NZ_JAGSHT010000010.1"/>
</dbReference>
<dbReference type="InterPro" id="IPR050261">
    <property type="entry name" value="FrsA_esterase"/>
</dbReference>
<comment type="caution">
    <text evidence="4">The sequence shown here is derived from an EMBL/GenBank/DDBJ whole genome shotgun (WGS) entry which is preliminary data.</text>
</comment>
<dbReference type="Gene3D" id="3.40.50.1820">
    <property type="entry name" value="alpha/beta hydrolase"/>
    <property type="match status" value="1"/>
</dbReference>
<name>A0ABS7S7R5_9MICO</name>
<dbReference type="PANTHER" id="PTHR22946:SF8">
    <property type="entry name" value="ACETYL XYLAN ESTERASE DOMAIN-CONTAINING PROTEIN"/>
    <property type="match status" value="1"/>
</dbReference>
<feature type="region of interest" description="Disordered" evidence="2">
    <location>
        <begin position="24"/>
        <end position="48"/>
    </location>
</feature>
<dbReference type="InterPro" id="IPR008391">
    <property type="entry name" value="AXE1_dom"/>
</dbReference>
<accession>A0ABS7S7R5</accession>
<dbReference type="SUPFAM" id="SSF53474">
    <property type="entry name" value="alpha/beta-Hydrolases"/>
    <property type="match status" value="1"/>
</dbReference>
<dbReference type="InterPro" id="IPR029058">
    <property type="entry name" value="AB_hydrolase_fold"/>
</dbReference>
<comment type="similarity">
    <text evidence="1">Belongs to the AB hydrolase superfamily.</text>
</comment>
<dbReference type="PANTHER" id="PTHR22946">
    <property type="entry name" value="DIENELACTONE HYDROLASE DOMAIN-CONTAINING PROTEIN-RELATED"/>
    <property type="match status" value="1"/>
</dbReference>
<feature type="domain" description="Acetyl xylan esterase" evidence="3">
    <location>
        <begin position="220"/>
        <end position="265"/>
    </location>
</feature>
<protein>
    <submittedName>
        <fullName evidence="4">Acetylxylan esterase</fullName>
    </submittedName>
</protein>
<evidence type="ECO:0000313" key="5">
    <source>
        <dbReference type="Proteomes" id="UP000826651"/>
    </source>
</evidence>
<dbReference type="EMBL" id="JAGSHT010000010">
    <property type="protein sequence ID" value="MBZ2196401.1"/>
    <property type="molecule type" value="Genomic_DNA"/>
</dbReference>
<dbReference type="Proteomes" id="UP000826651">
    <property type="component" value="Unassembled WGS sequence"/>
</dbReference>